<comment type="subcellular location">
    <subcellularLocation>
        <location evidence="1">Secreted</location>
    </subcellularLocation>
</comment>
<dbReference type="Gene3D" id="3.20.20.370">
    <property type="entry name" value="Glycoside hydrolase/deacetylase"/>
    <property type="match status" value="1"/>
</dbReference>
<dbReference type="AlphaFoldDB" id="A0A6S6SVD7"/>
<evidence type="ECO:0000256" key="1">
    <source>
        <dbReference type="ARBA" id="ARBA00004613"/>
    </source>
</evidence>
<dbReference type="PANTHER" id="PTHR34216:SF3">
    <property type="entry name" value="POLY-BETA-1,6-N-ACETYL-D-GLUCOSAMINE N-DEACETYLASE"/>
    <property type="match status" value="1"/>
</dbReference>
<name>A0A6S6SVD7_9BACT</name>
<dbReference type="InterPro" id="IPR002509">
    <property type="entry name" value="NODB_dom"/>
</dbReference>
<organism evidence="4">
    <name type="scientific">uncultured Sulfurovum sp</name>
    <dbReference type="NCBI Taxonomy" id="269237"/>
    <lineage>
        <taxon>Bacteria</taxon>
        <taxon>Pseudomonadati</taxon>
        <taxon>Campylobacterota</taxon>
        <taxon>Epsilonproteobacteria</taxon>
        <taxon>Campylobacterales</taxon>
        <taxon>Sulfurovaceae</taxon>
        <taxon>Sulfurovum</taxon>
        <taxon>environmental samples</taxon>
    </lineage>
</organism>
<dbReference type="InterPro" id="IPR011330">
    <property type="entry name" value="Glyco_hydro/deAcase_b/a-brl"/>
</dbReference>
<dbReference type="PROSITE" id="PS51677">
    <property type="entry name" value="NODB"/>
    <property type="match status" value="1"/>
</dbReference>
<accession>A0A6S6SVD7</accession>
<evidence type="ECO:0000313" key="4">
    <source>
        <dbReference type="EMBL" id="CAA6811031.1"/>
    </source>
</evidence>
<dbReference type="CDD" id="cd10973">
    <property type="entry name" value="CE4_DAC_u4_5s"/>
    <property type="match status" value="1"/>
</dbReference>
<dbReference type="EMBL" id="CACVAX010000033">
    <property type="protein sequence ID" value="CAA6811031.1"/>
    <property type="molecule type" value="Genomic_DNA"/>
</dbReference>
<evidence type="ECO:0000256" key="2">
    <source>
        <dbReference type="ARBA" id="ARBA00022729"/>
    </source>
</evidence>
<sequence length="322" mass="37164">MKMTRVLLLLSLLLSPYLLFSDGHIFVYHRFDDNRYPTTNISTKELRKEFNYLKKNGYKVVPLIDIITKVNANEEVPSNWVAFTIDDGFKSFYTHGLSVFKEYNYPFTLFIAVKYTEKNYKDYVTWKQLKTIAKYGNIEFHSYGHGHFGQMSNQEIKADMDKGLALMKKHLNYEPNLFVYPYGEYDDRVAKVIKPYGFKAVFNQNIGAVHGVCSDANDIDRAAVVGSNAHDFKLYLKFQELCGVSFQQPSIYPKNKIIKTVEVTLKDKSIKSADIFISNNGWTKVKVNNGKILWNANKKVKLNRIKIGVKVKSKIKLMVLSK</sequence>
<gene>
    <name evidence="4" type="ORF">HELGO_WM18651</name>
</gene>
<dbReference type="PANTHER" id="PTHR34216">
    <property type="match status" value="1"/>
</dbReference>
<dbReference type="GO" id="GO:0005975">
    <property type="term" value="P:carbohydrate metabolic process"/>
    <property type="evidence" value="ECO:0007669"/>
    <property type="project" value="InterPro"/>
</dbReference>
<dbReference type="Pfam" id="PF01522">
    <property type="entry name" value="Polysacc_deac_1"/>
    <property type="match status" value="1"/>
</dbReference>
<dbReference type="SUPFAM" id="SSF88713">
    <property type="entry name" value="Glycoside hydrolase/deacetylase"/>
    <property type="match status" value="1"/>
</dbReference>
<keyword evidence="2" id="KW-0732">Signal</keyword>
<reference evidence="4" key="1">
    <citation type="submission" date="2020-01" db="EMBL/GenBank/DDBJ databases">
        <authorList>
            <person name="Meier V. D."/>
            <person name="Meier V D."/>
        </authorList>
    </citation>
    <scope>NUCLEOTIDE SEQUENCE</scope>
    <source>
        <strain evidence="4">HLG_WM_MAG_04</strain>
    </source>
</reference>
<feature type="domain" description="NodB homology" evidence="3">
    <location>
        <begin position="79"/>
        <end position="322"/>
    </location>
</feature>
<dbReference type="GO" id="GO:0016810">
    <property type="term" value="F:hydrolase activity, acting on carbon-nitrogen (but not peptide) bonds"/>
    <property type="evidence" value="ECO:0007669"/>
    <property type="project" value="InterPro"/>
</dbReference>
<evidence type="ECO:0000259" key="3">
    <source>
        <dbReference type="PROSITE" id="PS51677"/>
    </source>
</evidence>
<proteinExistence type="predicted"/>
<protein>
    <submittedName>
        <fullName evidence="4">Polysaccharide deacetylase</fullName>
    </submittedName>
</protein>
<dbReference type="InterPro" id="IPR051398">
    <property type="entry name" value="Polysacch_Deacetylase"/>
</dbReference>
<dbReference type="GO" id="GO:0005576">
    <property type="term" value="C:extracellular region"/>
    <property type="evidence" value="ECO:0007669"/>
    <property type="project" value="UniProtKB-SubCell"/>
</dbReference>